<proteinExistence type="predicted"/>
<name>A0A9D4MRM8_DREPO</name>
<organism evidence="1 2">
    <name type="scientific">Dreissena polymorpha</name>
    <name type="common">Zebra mussel</name>
    <name type="synonym">Mytilus polymorpha</name>
    <dbReference type="NCBI Taxonomy" id="45954"/>
    <lineage>
        <taxon>Eukaryota</taxon>
        <taxon>Metazoa</taxon>
        <taxon>Spiralia</taxon>
        <taxon>Lophotrochozoa</taxon>
        <taxon>Mollusca</taxon>
        <taxon>Bivalvia</taxon>
        <taxon>Autobranchia</taxon>
        <taxon>Heteroconchia</taxon>
        <taxon>Euheterodonta</taxon>
        <taxon>Imparidentia</taxon>
        <taxon>Neoheterodontei</taxon>
        <taxon>Myida</taxon>
        <taxon>Dreissenoidea</taxon>
        <taxon>Dreissenidae</taxon>
        <taxon>Dreissena</taxon>
    </lineage>
</organism>
<dbReference type="EMBL" id="JAIWYP010000001">
    <property type="protein sequence ID" value="KAH3880466.1"/>
    <property type="molecule type" value="Genomic_DNA"/>
</dbReference>
<sequence length="96" mass="10431">MVTSAVSVPPPSSSDTLTFNEYEGLVSLSSVPERIIFPLLESKRNLFPVFPDIIEYVNFPYLLVARSGSVATTVTTTSPIEDVLSVMLAAYGSSWN</sequence>
<protein>
    <submittedName>
        <fullName evidence="1">Uncharacterized protein</fullName>
    </submittedName>
</protein>
<evidence type="ECO:0000313" key="1">
    <source>
        <dbReference type="EMBL" id="KAH3880466.1"/>
    </source>
</evidence>
<reference evidence="1" key="2">
    <citation type="submission" date="2020-11" db="EMBL/GenBank/DDBJ databases">
        <authorList>
            <person name="McCartney M.A."/>
            <person name="Auch B."/>
            <person name="Kono T."/>
            <person name="Mallez S."/>
            <person name="Becker A."/>
            <person name="Gohl D.M."/>
            <person name="Silverstein K.A.T."/>
            <person name="Koren S."/>
            <person name="Bechman K.B."/>
            <person name="Herman A."/>
            <person name="Abrahante J.E."/>
            <person name="Garbe J."/>
        </authorList>
    </citation>
    <scope>NUCLEOTIDE SEQUENCE</scope>
    <source>
        <strain evidence="1">Duluth1</strain>
        <tissue evidence="1">Whole animal</tissue>
    </source>
</reference>
<gene>
    <name evidence="1" type="ORF">DPMN_004380</name>
</gene>
<dbReference type="AlphaFoldDB" id="A0A9D4MRM8"/>
<dbReference type="Proteomes" id="UP000828390">
    <property type="component" value="Unassembled WGS sequence"/>
</dbReference>
<comment type="caution">
    <text evidence="1">The sequence shown here is derived from an EMBL/GenBank/DDBJ whole genome shotgun (WGS) entry which is preliminary data.</text>
</comment>
<keyword evidence="2" id="KW-1185">Reference proteome</keyword>
<evidence type="ECO:0000313" key="2">
    <source>
        <dbReference type="Proteomes" id="UP000828390"/>
    </source>
</evidence>
<reference evidence="1" key="1">
    <citation type="journal article" date="2019" name="bioRxiv">
        <title>The Genome of the Zebra Mussel, Dreissena polymorpha: A Resource for Invasive Species Research.</title>
        <authorList>
            <person name="McCartney M.A."/>
            <person name="Auch B."/>
            <person name="Kono T."/>
            <person name="Mallez S."/>
            <person name="Zhang Y."/>
            <person name="Obille A."/>
            <person name="Becker A."/>
            <person name="Abrahante J.E."/>
            <person name="Garbe J."/>
            <person name="Badalamenti J.P."/>
            <person name="Herman A."/>
            <person name="Mangelson H."/>
            <person name="Liachko I."/>
            <person name="Sullivan S."/>
            <person name="Sone E.D."/>
            <person name="Koren S."/>
            <person name="Silverstein K.A.T."/>
            <person name="Beckman K.B."/>
            <person name="Gohl D.M."/>
        </authorList>
    </citation>
    <scope>NUCLEOTIDE SEQUENCE</scope>
    <source>
        <strain evidence="1">Duluth1</strain>
        <tissue evidence="1">Whole animal</tissue>
    </source>
</reference>
<accession>A0A9D4MRM8</accession>